<gene>
    <name evidence="1" type="ORF">PsorP6_012522</name>
</gene>
<dbReference type="Proteomes" id="UP001163321">
    <property type="component" value="Chromosome 13"/>
</dbReference>
<evidence type="ECO:0000313" key="1">
    <source>
        <dbReference type="EMBL" id="KAI9918055.1"/>
    </source>
</evidence>
<evidence type="ECO:0000313" key="2">
    <source>
        <dbReference type="Proteomes" id="UP001163321"/>
    </source>
</evidence>
<sequence length="102" mass="11734">METVPEYGLNALELRHERTKAKYVHLDSKDTNNVFAIMFRTPPRDSTGVPHILEHTVLCGSQRFPVRDPFFNMIKRSLSTYMNALTAADHTMYPFSTTNTKD</sequence>
<dbReference type="EMBL" id="CM047592">
    <property type="protein sequence ID" value="KAI9918055.1"/>
    <property type="molecule type" value="Genomic_DNA"/>
</dbReference>
<accession>A0ACC0WGR9</accession>
<keyword evidence="2" id="KW-1185">Reference proteome</keyword>
<protein>
    <submittedName>
        <fullName evidence="1">Uncharacterized protein</fullName>
    </submittedName>
</protein>
<proteinExistence type="predicted"/>
<organism evidence="1 2">
    <name type="scientific">Peronosclerospora sorghi</name>
    <dbReference type="NCBI Taxonomy" id="230839"/>
    <lineage>
        <taxon>Eukaryota</taxon>
        <taxon>Sar</taxon>
        <taxon>Stramenopiles</taxon>
        <taxon>Oomycota</taxon>
        <taxon>Peronosporomycetes</taxon>
        <taxon>Peronosporales</taxon>
        <taxon>Peronosporaceae</taxon>
        <taxon>Peronosclerospora</taxon>
    </lineage>
</organism>
<name>A0ACC0WGR9_9STRA</name>
<reference evidence="1 2" key="1">
    <citation type="journal article" date="2022" name="bioRxiv">
        <title>The genome of the oomycete Peronosclerospora sorghi, a cosmopolitan pathogen of maize and sorghum, is inflated with dispersed pseudogenes.</title>
        <authorList>
            <person name="Fletcher K."/>
            <person name="Martin F."/>
            <person name="Isakeit T."/>
            <person name="Cavanaugh K."/>
            <person name="Magill C."/>
            <person name="Michelmore R."/>
        </authorList>
    </citation>
    <scope>NUCLEOTIDE SEQUENCE [LARGE SCALE GENOMIC DNA]</scope>
    <source>
        <strain evidence="1">P6</strain>
    </source>
</reference>
<comment type="caution">
    <text evidence="1">The sequence shown here is derived from an EMBL/GenBank/DDBJ whole genome shotgun (WGS) entry which is preliminary data.</text>
</comment>